<dbReference type="InterPro" id="IPR052957">
    <property type="entry name" value="Auxin_embryo_med"/>
</dbReference>
<accession>A0ABD2YHC4</accession>
<evidence type="ECO:0000256" key="1">
    <source>
        <dbReference type="SAM" id="MobiDB-lite"/>
    </source>
</evidence>
<protein>
    <recommendedName>
        <fullName evidence="2">Protein NO VEIN C-terminal domain-containing protein</fullName>
    </recommendedName>
</protein>
<reference evidence="3 4" key="1">
    <citation type="submission" date="2024-11" db="EMBL/GenBank/DDBJ databases">
        <title>A near-complete genome assembly of Cinchona calisaya.</title>
        <authorList>
            <person name="Lian D.C."/>
            <person name="Zhao X.W."/>
            <person name="Wei L."/>
        </authorList>
    </citation>
    <scope>NUCLEOTIDE SEQUENCE [LARGE SCALE GENOMIC DNA]</scope>
    <source>
        <tissue evidence="3">Nenye</tissue>
    </source>
</reference>
<proteinExistence type="predicted"/>
<evidence type="ECO:0000313" key="3">
    <source>
        <dbReference type="EMBL" id="KAL3506423.1"/>
    </source>
</evidence>
<dbReference type="PANTHER" id="PTHR32387">
    <property type="entry name" value="WU:FJ29H11"/>
    <property type="match status" value="1"/>
</dbReference>
<evidence type="ECO:0000313" key="4">
    <source>
        <dbReference type="Proteomes" id="UP001630127"/>
    </source>
</evidence>
<dbReference type="AlphaFoldDB" id="A0ABD2YHC4"/>
<dbReference type="PANTHER" id="PTHR32387:SF0">
    <property type="entry name" value="PROTEIN NO VEIN"/>
    <property type="match status" value="1"/>
</dbReference>
<feature type="compositionally biased region" description="Low complexity" evidence="1">
    <location>
        <begin position="18"/>
        <end position="27"/>
    </location>
</feature>
<evidence type="ECO:0000259" key="2">
    <source>
        <dbReference type="Pfam" id="PF13020"/>
    </source>
</evidence>
<feature type="compositionally biased region" description="Pro residues" evidence="1">
    <location>
        <begin position="28"/>
        <end position="39"/>
    </location>
</feature>
<dbReference type="Proteomes" id="UP001630127">
    <property type="component" value="Unassembled WGS sequence"/>
</dbReference>
<dbReference type="EMBL" id="JBJUIK010000013">
    <property type="protein sequence ID" value="KAL3506423.1"/>
    <property type="molecule type" value="Genomic_DNA"/>
</dbReference>
<name>A0ABD2YHC4_9GENT</name>
<dbReference type="InterPro" id="IPR024975">
    <property type="entry name" value="NOV_C"/>
</dbReference>
<keyword evidence="4" id="KW-1185">Reference proteome</keyword>
<gene>
    <name evidence="3" type="ORF">ACH5RR_031805</name>
</gene>
<sequence length="934" mass="105393">MARKRRRQNHQAPSHFNHAAVVAAPLADPQPQPPPPPQHPLFQQFAPNNSSQNPSNILVHFLQYPNQPLLNNLPQNLANIASKNPNFQVQDANFQPQSSNFQVQDANFQPQNPNFYVQDANFGFQQQNPYDNSLLQNPNLLILNGLLQSLTNPIPIQNPNFQIQNVSEALERIDRAVVKVRSDILASGDYVSASKVSREVLSVFKVDSWESLGFHMHEIPSLHHLMVTEGKVNTFIHCHVGVRSITTLYDLELAVCENEGVEQFEELKLGPLVRQPLVKHYFSVGSDIKDACRITSKEIISYLYAILKTSFRKEVRIDELLDFISEKRSTSREKLNVRIESLGSHVACIRKAVESEKTVLKKFVGGLKKKYVEKFEKKFGLKIRNKCLVASNKKGKSDDYFNAITQRIMSISAHVNFPSSSSSHDDGGDNVNDHDNLHEMDKKCDAYTGLHDLFVNECEVEEIPPLQLCLQNLMQWSTTALPSQVARSVFNVFSKWADEFICGSLSSGDFEYLKERLLKKECAVLPSAQDKWVSLNPSFGLVCWSDDDKLETEFSHLNGIHLLYFGHLADDEKELLQTKVATLMSRLGIPALSRVVSQKAIYYGPKDSSSTASLVNWALPYAQRYIYHVHPDRYLELKKSGFYSLRCLKVVEVKKLFSVNIVKTCGVASERRVKCTCLLQGNILYATQTRELRSIFMQLSSMLLGDVPEMCLENFLHMIENITEAGSSEEQIEVHILNSLKLPKFPHGESIWSLNSISVRENNELHITDSVSTVIDSIDAVNTSDGPDFILSDLSARNQLCSGTTGAKAAFTGRLGEFVAFKYFVGRVGRTSVKWVNEAKETGLPYDLLIGNEEQGWEYIEVKATKSRSNKRDSAFISVREWQFAVEKGESFSIAQVILLDDNTARITTYKNPLKLCQLGKLRLAVIMPKQLKL</sequence>
<dbReference type="Pfam" id="PF13020">
    <property type="entry name" value="NOV_C"/>
    <property type="match status" value="1"/>
</dbReference>
<feature type="domain" description="Protein NO VEIN C-terminal" evidence="2">
    <location>
        <begin position="816"/>
        <end position="904"/>
    </location>
</feature>
<feature type="region of interest" description="Disordered" evidence="1">
    <location>
        <begin position="1"/>
        <end position="40"/>
    </location>
</feature>
<organism evidence="3 4">
    <name type="scientific">Cinchona calisaya</name>
    <dbReference type="NCBI Taxonomy" id="153742"/>
    <lineage>
        <taxon>Eukaryota</taxon>
        <taxon>Viridiplantae</taxon>
        <taxon>Streptophyta</taxon>
        <taxon>Embryophyta</taxon>
        <taxon>Tracheophyta</taxon>
        <taxon>Spermatophyta</taxon>
        <taxon>Magnoliopsida</taxon>
        <taxon>eudicotyledons</taxon>
        <taxon>Gunneridae</taxon>
        <taxon>Pentapetalae</taxon>
        <taxon>asterids</taxon>
        <taxon>lamiids</taxon>
        <taxon>Gentianales</taxon>
        <taxon>Rubiaceae</taxon>
        <taxon>Cinchonoideae</taxon>
        <taxon>Cinchoneae</taxon>
        <taxon>Cinchona</taxon>
    </lineage>
</organism>
<comment type="caution">
    <text evidence="3">The sequence shown here is derived from an EMBL/GenBank/DDBJ whole genome shotgun (WGS) entry which is preliminary data.</text>
</comment>